<dbReference type="Proteomes" id="UP000254055">
    <property type="component" value="Unassembled WGS sequence"/>
</dbReference>
<proteinExistence type="predicted"/>
<organism evidence="1 2">
    <name type="scientific">Neisseria zoodegmatis</name>
    <dbReference type="NCBI Taxonomy" id="326523"/>
    <lineage>
        <taxon>Bacteria</taxon>
        <taxon>Pseudomonadati</taxon>
        <taxon>Pseudomonadota</taxon>
        <taxon>Betaproteobacteria</taxon>
        <taxon>Neisseriales</taxon>
        <taxon>Neisseriaceae</taxon>
        <taxon>Neisseria</taxon>
    </lineage>
</organism>
<evidence type="ECO:0000313" key="2">
    <source>
        <dbReference type="Proteomes" id="UP000254055"/>
    </source>
</evidence>
<dbReference type="EMBL" id="UGRS01000002">
    <property type="protein sequence ID" value="SUA43937.1"/>
    <property type="molecule type" value="Genomic_DNA"/>
</dbReference>
<sequence length="65" mass="7328">MYLGMAYIGNAQAWSLNDILPGRSHKLGHLDFTCVQEQFPPLPQDYINMPFTTILKTAGCRKRAS</sequence>
<reference evidence="1 2" key="1">
    <citation type="submission" date="2018-06" db="EMBL/GenBank/DDBJ databases">
        <authorList>
            <consortium name="Pathogen Informatics"/>
            <person name="Doyle S."/>
        </authorList>
    </citation>
    <scope>NUCLEOTIDE SEQUENCE [LARGE SCALE GENOMIC DNA]</scope>
    <source>
        <strain evidence="1 2">NCTC12229</strain>
    </source>
</reference>
<name>A0A378WT60_9NEIS</name>
<accession>A0A378WT60</accession>
<evidence type="ECO:0000313" key="1">
    <source>
        <dbReference type="EMBL" id="SUA43937.1"/>
    </source>
</evidence>
<dbReference type="AlphaFoldDB" id="A0A378WT60"/>
<gene>
    <name evidence="1" type="ORF">NCTC12229_01413</name>
</gene>
<protein>
    <submittedName>
        <fullName evidence="1">Uncharacterized protein</fullName>
    </submittedName>
</protein>